<comment type="caution">
    <text evidence="10">Lacks conserved residue(s) required for the propagation of feature annotation.</text>
</comment>
<sequence length="182" mass="20116">MKMKVCVGTKNPTKLSGVEEAFKEVFKKDVVVLSVDYQAVNPQPIGLDSIVNGAKSRALKAMKIHDCNFYVGIEAGIFNVGNAYVDIQAAFIIGRDGKESIGFSPGFPLPKSYVEMIMSGEVKELEEVIEKLRGVKNIGEREGIIHILSQGLIDRKYLVKLAVITALLPWLNPNEYYSNPKI</sequence>
<dbReference type="AlphaFoldDB" id="A0A2R7Y7E9"/>
<dbReference type="Proteomes" id="UP000244093">
    <property type="component" value="Unassembled WGS sequence"/>
</dbReference>
<dbReference type="PANTHER" id="PTHR34699">
    <property type="match status" value="1"/>
</dbReference>
<comment type="cofactor">
    <cofactor evidence="1">
        <name>Mn(2+)</name>
        <dbReference type="ChEBI" id="CHEBI:29035"/>
    </cofactor>
</comment>
<dbReference type="EMBL" id="NBVN01000002">
    <property type="protein sequence ID" value="PUA33460.1"/>
    <property type="molecule type" value="Genomic_DNA"/>
</dbReference>
<evidence type="ECO:0000256" key="8">
    <source>
        <dbReference type="ARBA" id="ARBA00048174"/>
    </source>
</evidence>
<keyword evidence="3 10" id="KW-0547">Nucleotide-binding</keyword>
<evidence type="ECO:0000256" key="3">
    <source>
        <dbReference type="ARBA" id="ARBA00022741"/>
    </source>
</evidence>
<comment type="cofactor">
    <cofactor evidence="10">
        <name>Mg(2+)</name>
        <dbReference type="ChEBI" id="CHEBI:18420"/>
    </cofactor>
    <cofactor evidence="10">
        <name>Mn(2+)</name>
        <dbReference type="ChEBI" id="CHEBI:29035"/>
    </cofactor>
    <text evidence="10">Binds 1 divalent metal cation per subunit; can use either Mg(2+) or Mn(2+).</text>
</comment>
<dbReference type="GO" id="GO:0103023">
    <property type="term" value="F:ITPase activity"/>
    <property type="evidence" value="ECO:0007669"/>
    <property type="project" value="UniProtKB-EC"/>
</dbReference>
<gene>
    <name evidence="12" type="ORF">B7O98_03325</name>
</gene>
<keyword evidence="2 10" id="KW-0479">Metal-binding</keyword>
<accession>A0A2R7Y7E9</accession>
<dbReference type="Gene3D" id="3.90.950.10">
    <property type="match status" value="1"/>
</dbReference>
<dbReference type="InterPro" id="IPR002786">
    <property type="entry name" value="Non_canon_purine_NTPase"/>
</dbReference>
<dbReference type="GO" id="GO:0006772">
    <property type="term" value="P:thiamine metabolic process"/>
    <property type="evidence" value="ECO:0007669"/>
    <property type="project" value="TreeGrafter"/>
</dbReference>
<keyword evidence="6 10" id="KW-0546">Nucleotide metabolism</keyword>
<evidence type="ECO:0000256" key="6">
    <source>
        <dbReference type="ARBA" id="ARBA00023080"/>
    </source>
</evidence>
<evidence type="ECO:0000256" key="7">
    <source>
        <dbReference type="ARBA" id="ARBA00023211"/>
    </source>
</evidence>
<comment type="caution">
    <text evidence="12">The sequence shown here is derived from an EMBL/GenBank/DDBJ whole genome shotgun (WGS) entry which is preliminary data.</text>
</comment>
<dbReference type="GO" id="GO:0000166">
    <property type="term" value="F:nucleotide binding"/>
    <property type="evidence" value="ECO:0007669"/>
    <property type="project" value="UniProtKB-KW"/>
</dbReference>
<comment type="similarity">
    <text evidence="10">Belongs to the YjjX NTPase family.</text>
</comment>
<proteinExistence type="inferred from homology"/>
<feature type="binding site" evidence="10">
    <location>
        <position position="66"/>
    </location>
    <ligand>
        <name>Mg(2+)</name>
        <dbReference type="ChEBI" id="CHEBI:18420"/>
    </ligand>
</feature>
<dbReference type="GO" id="GO:0009117">
    <property type="term" value="P:nucleotide metabolic process"/>
    <property type="evidence" value="ECO:0007669"/>
    <property type="project" value="UniProtKB-KW"/>
</dbReference>
<comment type="function">
    <text evidence="10">Phosphatase that hydrolyzes non-canonical purine nucleotides such as XTP and ITP to their respective diphosphate derivatives. Probably excludes non-canonical purines from DNA/RNA precursor pool, thus preventing their incorporation into DNA/RNA and avoiding chromosomal lesions.</text>
</comment>
<evidence type="ECO:0000256" key="9">
    <source>
        <dbReference type="ARBA" id="ARBA00048781"/>
    </source>
</evidence>
<dbReference type="InterPro" id="IPR029001">
    <property type="entry name" value="ITPase-like_fam"/>
</dbReference>
<dbReference type="NCBIfam" id="TIGR00258">
    <property type="entry name" value="inosine/xanthosine triphosphatase"/>
    <property type="match status" value="1"/>
</dbReference>
<evidence type="ECO:0000313" key="12">
    <source>
        <dbReference type="EMBL" id="PUA33460.1"/>
    </source>
</evidence>
<organism evidence="12 13">
    <name type="scientific">Zestosphaera tikiterensis</name>
    <dbReference type="NCBI Taxonomy" id="1973259"/>
    <lineage>
        <taxon>Archaea</taxon>
        <taxon>Thermoproteota</taxon>
        <taxon>Thermoprotei</taxon>
        <taxon>Desulfurococcales</taxon>
        <taxon>Desulfurococcaceae</taxon>
        <taxon>Zestosphaera</taxon>
    </lineage>
</organism>
<keyword evidence="5 10" id="KW-0460">Magnesium</keyword>
<dbReference type="GO" id="GO:0046872">
    <property type="term" value="F:metal ion binding"/>
    <property type="evidence" value="ECO:0007669"/>
    <property type="project" value="UniProtKB-KW"/>
</dbReference>
<evidence type="ECO:0000256" key="2">
    <source>
        <dbReference type="ARBA" id="ARBA00022723"/>
    </source>
</evidence>
<evidence type="ECO:0000256" key="10">
    <source>
        <dbReference type="HAMAP-Rule" id="MF_00648"/>
    </source>
</evidence>
<dbReference type="HAMAP" id="MF_00648">
    <property type="entry name" value="Non_canon_purine_NTPase_YjjX"/>
    <property type="match status" value="1"/>
</dbReference>
<comment type="catalytic activity">
    <reaction evidence="9 10">
        <text>XTP + H2O = XDP + phosphate + H(+)</text>
        <dbReference type="Rhea" id="RHEA:28406"/>
        <dbReference type="ChEBI" id="CHEBI:15377"/>
        <dbReference type="ChEBI" id="CHEBI:15378"/>
        <dbReference type="ChEBI" id="CHEBI:43474"/>
        <dbReference type="ChEBI" id="CHEBI:59884"/>
        <dbReference type="ChEBI" id="CHEBI:61314"/>
        <dbReference type="EC" id="3.6.1.73"/>
    </reaction>
</comment>
<dbReference type="InterPro" id="IPR050299">
    <property type="entry name" value="YjjX_NTPase"/>
</dbReference>
<evidence type="ECO:0000256" key="1">
    <source>
        <dbReference type="ARBA" id="ARBA00001936"/>
    </source>
</evidence>
<comment type="subunit">
    <text evidence="10">Homodimer.</text>
</comment>
<dbReference type="InterPro" id="IPR026533">
    <property type="entry name" value="NTPase/PRRC1"/>
</dbReference>
<dbReference type="SUPFAM" id="SSF52972">
    <property type="entry name" value="ITPase-like"/>
    <property type="match status" value="1"/>
</dbReference>
<dbReference type="EC" id="3.6.1.73" evidence="10"/>
<dbReference type="Pfam" id="PF01931">
    <property type="entry name" value="NTPase_I-T"/>
    <property type="match status" value="1"/>
</dbReference>
<name>A0A2R7Y7E9_9CREN</name>
<dbReference type="PANTHER" id="PTHR34699:SF2">
    <property type="entry name" value="NON-CANONICAL PURINE NTP PHOSPHATASE_PRRC1 DOMAIN-CONTAINING PROTEIN"/>
    <property type="match status" value="1"/>
</dbReference>
<reference evidence="12 13" key="1">
    <citation type="journal article" date="2018" name="Syst. Appl. Microbiol.">
        <title>A new symbiotic nanoarchaeote (Candidatus Nanoclepta minutus) and its host (Zestosphaera tikiterensis gen. nov., sp. nov.) from a New Zealand hot spring.</title>
        <authorList>
            <person name="St John E."/>
            <person name="Liu Y."/>
            <person name="Podar M."/>
            <person name="Stott M.B."/>
            <person name="Meneghin J."/>
            <person name="Chen Z."/>
            <person name="Lagutin K."/>
            <person name="Mitchell K."/>
            <person name="Reysenbach A.L."/>
        </authorList>
    </citation>
    <scope>NUCLEOTIDE SEQUENCE [LARGE SCALE GENOMIC DNA]</scope>
    <source>
        <strain evidence="12">NZ3</strain>
    </source>
</reference>
<feature type="domain" description="Non-canonical purine NTP phosphatase/PRRC1" evidence="11">
    <location>
        <begin position="8"/>
        <end position="171"/>
    </location>
</feature>
<evidence type="ECO:0000259" key="11">
    <source>
        <dbReference type="Pfam" id="PF01931"/>
    </source>
</evidence>
<keyword evidence="4 10" id="KW-0378">Hydrolase</keyword>
<comment type="catalytic activity">
    <reaction evidence="8 10">
        <text>ITP + H2O = IDP + phosphate + H(+)</text>
        <dbReference type="Rhea" id="RHEA:28330"/>
        <dbReference type="ChEBI" id="CHEBI:15377"/>
        <dbReference type="ChEBI" id="CHEBI:15378"/>
        <dbReference type="ChEBI" id="CHEBI:43474"/>
        <dbReference type="ChEBI" id="CHEBI:58280"/>
        <dbReference type="ChEBI" id="CHEBI:61402"/>
        <dbReference type="EC" id="3.6.1.73"/>
    </reaction>
</comment>
<evidence type="ECO:0000256" key="4">
    <source>
        <dbReference type="ARBA" id="ARBA00022801"/>
    </source>
</evidence>
<evidence type="ECO:0000256" key="5">
    <source>
        <dbReference type="ARBA" id="ARBA00022842"/>
    </source>
</evidence>
<keyword evidence="7 10" id="KW-0464">Manganese</keyword>
<evidence type="ECO:0000313" key="13">
    <source>
        <dbReference type="Proteomes" id="UP000244093"/>
    </source>
</evidence>
<dbReference type="FunFam" id="3.90.950.10:FF:000002">
    <property type="entry name" value="Inosine/xanthosine triphosphatase"/>
    <property type="match status" value="1"/>
</dbReference>
<protein>
    <recommendedName>
        <fullName evidence="10">Probable inosine/xanthosine triphosphatase</fullName>
        <shortName evidence="10">ITPase/XTPase</shortName>
        <ecNumber evidence="10">3.6.1.73</ecNumber>
    </recommendedName>
    <alternativeName>
        <fullName evidence="10">Non-canonical purine NTP phosphatase</fullName>
    </alternativeName>
    <alternativeName>
        <fullName evidence="10">Non-standard purine NTP phosphatase</fullName>
    </alternativeName>
    <alternativeName>
        <fullName evidence="10">Nucleoside-triphosphate phosphatase</fullName>
        <shortName evidence="10">NTPase</shortName>
    </alternativeName>
</protein>